<accession>A0ACC2JYP2</accession>
<protein>
    <submittedName>
        <fullName evidence="1">Uncharacterized protein</fullName>
    </submittedName>
</protein>
<dbReference type="Proteomes" id="UP001153332">
    <property type="component" value="Unassembled WGS sequence"/>
</dbReference>
<dbReference type="EMBL" id="JAPUUL010000100">
    <property type="protein sequence ID" value="KAJ8132650.1"/>
    <property type="molecule type" value="Genomic_DNA"/>
</dbReference>
<sequence length="685" mass="77226">MDLDAETAGAMFTPQPSDILIAVMGITGAGKSTFISHCTERGVSIGLRSHTQRIGVYPCKPDIGNNVYLIDTPGFDDTERDDAEVLKEIAAWVGHTYEQKVHLRGILYLHRIIDVRMQGAAVRNLFMFKKLCGHNAIKNIILVTTMWEDVQLNTGKPREEELRTTPNYWGDMVSKGARIARHQNDYKSARSIVNFLLENTAQTTLAIQEEMVDEKKDLSDTSAGRELNSILTQERERFSHRLEELKQHMEEARQQQDRESQEQIRLLQEQREAEIKKLLLQQESIKISFEKLHEERFAKLEQLLATQKSQMEADRLEIADLRKKLANASIGTNLNINRNDNERVESRIKSRSLELMNHGDKINAIALSPDGRRIASGSHGSTVKIWDIATGHCLQTLDHDGGPISTLVFSSDSNIIASGSNQSYAFPVVIGFDRQSLAKIWDCGTGNWLQIFSAAFNNVRETGSCLRKFPPDFDKAKYMNATHVVVSPNGRFVAMVTERYYALFCDSETGKELQKIGRQRNVHDVIFSPNSRYMALGSLYSSSFSIWNVESGMHLQTIALRTSLGTSLRTGLSKSRLAFMPDSRFVGTETPFSLAIWDFTGNCLQTFRSHSHTYTIKAAIYQKAFSQDSCRIASALYDSVKIWDGKTGDCLQTLTNLDIRPKIAFSRDNRSLVVATDSTLKIFQT</sequence>
<reference evidence="1" key="1">
    <citation type="submission" date="2022-12" db="EMBL/GenBank/DDBJ databases">
        <title>Genome Sequence of Lasiodiplodia mahajangana.</title>
        <authorList>
            <person name="Buettner E."/>
        </authorList>
    </citation>
    <scope>NUCLEOTIDE SEQUENCE</scope>
    <source>
        <strain evidence="1">VT137</strain>
    </source>
</reference>
<gene>
    <name evidence="1" type="ORF">O1611_g968</name>
</gene>
<organism evidence="1 2">
    <name type="scientific">Lasiodiplodia mahajangana</name>
    <dbReference type="NCBI Taxonomy" id="1108764"/>
    <lineage>
        <taxon>Eukaryota</taxon>
        <taxon>Fungi</taxon>
        <taxon>Dikarya</taxon>
        <taxon>Ascomycota</taxon>
        <taxon>Pezizomycotina</taxon>
        <taxon>Dothideomycetes</taxon>
        <taxon>Dothideomycetes incertae sedis</taxon>
        <taxon>Botryosphaeriales</taxon>
        <taxon>Botryosphaeriaceae</taxon>
        <taxon>Lasiodiplodia</taxon>
    </lineage>
</organism>
<evidence type="ECO:0000313" key="2">
    <source>
        <dbReference type="Proteomes" id="UP001153332"/>
    </source>
</evidence>
<proteinExistence type="predicted"/>
<comment type="caution">
    <text evidence="1">The sequence shown here is derived from an EMBL/GenBank/DDBJ whole genome shotgun (WGS) entry which is preliminary data.</text>
</comment>
<name>A0ACC2JYP2_9PEZI</name>
<evidence type="ECO:0000313" key="1">
    <source>
        <dbReference type="EMBL" id="KAJ8132650.1"/>
    </source>
</evidence>
<keyword evidence="2" id="KW-1185">Reference proteome</keyword>